<evidence type="ECO:0000259" key="11">
    <source>
        <dbReference type="PROSITE" id="PS50262"/>
    </source>
</evidence>
<evidence type="ECO:0000256" key="7">
    <source>
        <dbReference type="ARBA" id="ARBA00023170"/>
    </source>
</evidence>
<feature type="transmembrane region" description="Helical" evidence="10">
    <location>
        <begin position="269"/>
        <end position="290"/>
    </location>
</feature>
<dbReference type="EnsemblMetazoa" id="XM_021062003.2">
    <property type="protein sequence ID" value="XP_020917662.1"/>
    <property type="gene ID" value="LOC110254946"/>
</dbReference>
<evidence type="ECO:0000256" key="3">
    <source>
        <dbReference type="ARBA" id="ARBA00022692"/>
    </source>
</evidence>
<dbReference type="GO" id="GO:0005886">
    <property type="term" value="C:plasma membrane"/>
    <property type="evidence" value="ECO:0007669"/>
    <property type="project" value="UniProtKB-SubCell"/>
</dbReference>
<keyword evidence="8 9" id="KW-0807">Transducer</keyword>
<evidence type="ECO:0000256" key="6">
    <source>
        <dbReference type="ARBA" id="ARBA00023136"/>
    </source>
</evidence>
<keyword evidence="2" id="KW-1003">Cell membrane</keyword>
<dbReference type="KEGG" id="epa:110254946"/>
<protein>
    <recommendedName>
        <fullName evidence="11">G-protein coupled receptors family 1 profile domain-containing protein</fullName>
    </recommendedName>
</protein>
<evidence type="ECO:0000256" key="1">
    <source>
        <dbReference type="ARBA" id="ARBA00004651"/>
    </source>
</evidence>
<dbReference type="PROSITE" id="PS00237">
    <property type="entry name" value="G_PROTEIN_RECEP_F1_1"/>
    <property type="match status" value="1"/>
</dbReference>
<evidence type="ECO:0000256" key="10">
    <source>
        <dbReference type="SAM" id="Phobius"/>
    </source>
</evidence>
<feature type="transmembrane region" description="Helical" evidence="10">
    <location>
        <begin position="129"/>
        <end position="150"/>
    </location>
</feature>
<keyword evidence="6 10" id="KW-0472">Membrane</keyword>
<proteinExistence type="inferred from homology"/>
<dbReference type="Proteomes" id="UP000887567">
    <property type="component" value="Unplaced"/>
</dbReference>
<dbReference type="InterPro" id="IPR000276">
    <property type="entry name" value="GPCR_Rhodpsn"/>
</dbReference>
<dbReference type="Gene3D" id="1.20.1070.10">
    <property type="entry name" value="Rhodopsin 7-helix transmembrane proteins"/>
    <property type="match status" value="1"/>
</dbReference>
<feature type="transmembrane region" description="Helical" evidence="10">
    <location>
        <begin position="53"/>
        <end position="73"/>
    </location>
</feature>
<dbReference type="PROSITE" id="PS50262">
    <property type="entry name" value="G_PROTEIN_RECEP_F1_2"/>
    <property type="match status" value="1"/>
</dbReference>
<feature type="domain" description="G-protein coupled receptors family 1 profile" evidence="11">
    <location>
        <begin position="64"/>
        <end position="319"/>
    </location>
</feature>
<reference evidence="12" key="1">
    <citation type="submission" date="2022-11" db="UniProtKB">
        <authorList>
            <consortium name="EnsemblMetazoa"/>
        </authorList>
    </citation>
    <scope>IDENTIFICATION</scope>
</reference>
<keyword evidence="3 9" id="KW-0812">Transmembrane</keyword>
<dbReference type="SUPFAM" id="SSF81321">
    <property type="entry name" value="Family A G protein-coupled receptor-like"/>
    <property type="match status" value="1"/>
</dbReference>
<feature type="transmembrane region" description="Helical" evidence="10">
    <location>
        <begin position="85"/>
        <end position="109"/>
    </location>
</feature>
<evidence type="ECO:0000256" key="4">
    <source>
        <dbReference type="ARBA" id="ARBA00022989"/>
    </source>
</evidence>
<keyword evidence="5 9" id="KW-0297">G-protein coupled receptor</keyword>
<dbReference type="OrthoDB" id="5955240at2759"/>
<accession>A0A913YCK5</accession>
<evidence type="ECO:0000256" key="9">
    <source>
        <dbReference type="RuleBase" id="RU000688"/>
    </source>
</evidence>
<dbReference type="GO" id="GO:0004930">
    <property type="term" value="F:G protein-coupled receptor activity"/>
    <property type="evidence" value="ECO:0007669"/>
    <property type="project" value="UniProtKB-KW"/>
</dbReference>
<dbReference type="OMA" id="PRMINIM"/>
<dbReference type="PANTHER" id="PTHR22752">
    <property type="entry name" value="G PROTEIN-COUPLED RECEPTOR"/>
    <property type="match status" value="1"/>
</dbReference>
<feature type="transmembrane region" description="Helical" evidence="10">
    <location>
        <begin position="302"/>
        <end position="321"/>
    </location>
</feature>
<comment type="similarity">
    <text evidence="9">Belongs to the G-protein coupled receptor 1 family.</text>
</comment>
<keyword evidence="7 9" id="KW-0675">Receptor</keyword>
<comment type="subcellular location">
    <subcellularLocation>
        <location evidence="1">Cell membrane</location>
        <topology evidence="1">Multi-pass membrane protein</topology>
    </subcellularLocation>
</comment>
<dbReference type="Pfam" id="PF00001">
    <property type="entry name" value="7tm_1"/>
    <property type="match status" value="1"/>
</dbReference>
<evidence type="ECO:0000256" key="8">
    <source>
        <dbReference type="ARBA" id="ARBA00023224"/>
    </source>
</evidence>
<name>A0A913YCK5_EXADI</name>
<dbReference type="PANTHER" id="PTHR22752:SF1">
    <property type="entry name" value="G-PROTEIN COUPLED RECEPTOR 176"/>
    <property type="match status" value="1"/>
</dbReference>
<feature type="transmembrane region" description="Helical" evidence="10">
    <location>
        <begin position="162"/>
        <end position="182"/>
    </location>
</feature>
<organism evidence="12 13">
    <name type="scientific">Exaiptasia diaphana</name>
    <name type="common">Tropical sea anemone</name>
    <name type="synonym">Aiptasia pulchella</name>
    <dbReference type="NCBI Taxonomy" id="2652724"/>
    <lineage>
        <taxon>Eukaryota</taxon>
        <taxon>Metazoa</taxon>
        <taxon>Cnidaria</taxon>
        <taxon>Anthozoa</taxon>
        <taxon>Hexacorallia</taxon>
        <taxon>Actiniaria</taxon>
        <taxon>Aiptasiidae</taxon>
        <taxon>Exaiptasia</taxon>
    </lineage>
</organism>
<keyword evidence="4 10" id="KW-1133">Transmembrane helix</keyword>
<keyword evidence="13" id="KW-1185">Reference proteome</keyword>
<evidence type="ECO:0000313" key="12">
    <source>
        <dbReference type="EnsemblMetazoa" id="XP_020917662.1"/>
    </source>
</evidence>
<dbReference type="CDD" id="cd00637">
    <property type="entry name" value="7tm_classA_rhodopsin-like"/>
    <property type="match status" value="1"/>
</dbReference>
<dbReference type="InterPro" id="IPR017452">
    <property type="entry name" value="GPCR_Rhodpsn_7TM"/>
</dbReference>
<dbReference type="GeneID" id="110254946"/>
<evidence type="ECO:0000313" key="13">
    <source>
        <dbReference type="Proteomes" id="UP000887567"/>
    </source>
</evidence>
<sequence length="429" mass="49694">MTRLCHYSNNSQQDFIFANITGTWKNCSMNESRVGTNSTEEIAIQRNLGKPSLMLVAVAIAVMGNFFIIFTYCKNFKMRTITNTLVVNLCCADLMSSLFDVPFWLSLALGSPLYRQLTICSALFCFEDLFHIIAILTMCGIAFDRFVTLVKGQRRLMTHRRARMLILWSWIQGIISSAPWSFVKTLRPSRCETFPHIYDPSIQIRTFDIFFRIINLVLPFMGSYFVFYRIVQAVRGRSRVSIDNNYVSRNYSAEKFAVDAYKRSSKTAIILFLMFLVCTLPYLVATLWGIITAEKIGFEIGFMIYFIFTLKRSLFPAIYIFRNHVIWNYIQETISCFSCRRTESTRRQDALPYLPADQTTSCFTILGRNFYRTRIHPSVFDGENNYFPKNLEVCFTNANEKKATDHFTDITREGTKDSEKRVIGCYSSS</sequence>
<evidence type="ECO:0000256" key="5">
    <source>
        <dbReference type="ARBA" id="ARBA00023040"/>
    </source>
</evidence>
<evidence type="ECO:0000256" key="2">
    <source>
        <dbReference type="ARBA" id="ARBA00022475"/>
    </source>
</evidence>
<feature type="transmembrane region" description="Helical" evidence="10">
    <location>
        <begin position="209"/>
        <end position="231"/>
    </location>
</feature>
<dbReference type="PRINTS" id="PR00237">
    <property type="entry name" value="GPCRRHODOPSN"/>
</dbReference>
<dbReference type="RefSeq" id="XP_020917662.1">
    <property type="nucleotide sequence ID" value="XM_021062003.2"/>
</dbReference>
<dbReference type="AlphaFoldDB" id="A0A913YCK5"/>